<evidence type="ECO:0000313" key="1">
    <source>
        <dbReference type="EMBL" id="BBZ31353.1"/>
    </source>
</evidence>
<gene>
    <name evidence="1" type="ORF">MMAD_56480</name>
</gene>
<dbReference type="RefSeq" id="WP_163744904.1">
    <property type="nucleotide sequence ID" value="NZ_AP022611.1"/>
</dbReference>
<proteinExistence type="predicted"/>
<name>A0A7I7XQH9_9MYCO</name>
<geneLocation type="plasmid" evidence="2">
    <name>pjcm13574 dna</name>
</geneLocation>
<keyword evidence="2" id="KW-1185">Reference proteome</keyword>
<reference evidence="1 2" key="1">
    <citation type="journal article" date="2019" name="Emerg. Microbes Infect.">
        <title>Comprehensive subspecies identification of 175 nontuberculous mycobacteria species based on 7547 genomic profiles.</title>
        <authorList>
            <person name="Matsumoto Y."/>
            <person name="Kinjo T."/>
            <person name="Motooka D."/>
            <person name="Nabeya D."/>
            <person name="Jung N."/>
            <person name="Uechi K."/>
            <person name="Horii T."/>
            <person name="Iida T."/>
            <person name="Fujita J."/>
            <person name="Nakamura S."/>
        </authorList>
    </citation>
    <scope>NUCLEOTIDE SEQUENCE [LARGE SCALE GENOMIC DNA]</scope>
    <source>
        <strain evidence="1 2">JCM 13574</strain>
        <plasmid evidence="2">pjcm13574 dna</plasmid>
    </source>
</reference>
<dbReference type="EMBL" id="AP022611">
    <property type="protein sequence ID" value="BBZ31353.1"/>
    <property type="molecule type" value="Genomic_DNA"/>
</dbReference>
<keyword evidence="1" id="KW-0614">Plasmid</keyword>
<dbReference type="KEGG" id="mmag:MMAD_56480"/>
<accession>A0A7I7XQH9</accession>
<dbReference type="AlphaFoldDB" id="A0A7I7XQH9"/>
<sequence>MPATGTKPFNLKPAEAHAANVAAPALVAESAVQTPAAATAGAAAATTCAARLMWAPLSEIAGDDQLMAQALNAGGARRVADIYQRKQDSVTTMETIENENRQALTLLPGGTVTV</sequence>
<evidence type="ECO:0000313" key="2">
    <source>
        <dbReference type="Proteomes" id="UP000466517"/>
    </source>
</evidence>
<protein>
    <submittedName>
        <fullName evidence="1">Uncharacterized protein</fullName>
    </submittedName>
</protein>
<dbReference type="Proteomes" id="UP000466517">
    <property type="component" value="Plasmid pJCM13574"/>
</dbReference>
<organism evidence="1 2">
    <name type="scientific">Mycolicibacterium madagascariense</name>
    <dbReference type="NCBI Taxonomy" id="212765"/>
    <lineage>
        <taxon>Bacteria</taxon>
        <taxon>Bacillati</taxon>
        <taxon>Actinomycetota</taxon>
        <taxon>Actinomycetes</taxon>
        <taxon>Mycobacteriales</taxon>
        <taxon>Mycobacteriaceae</taxon>
        <taxon>Mycolicibacterium</taxon>
    </lineage>
</organism>